<dbReference type="InterPro" id="IPR000631">
    <property type="entry name" value="CARKD"/>
</dbReference>
<evidence type="ECO:0000256" key="3">
    <source>
        <dbReference type="ARBA" id="ARBA00022857"/>
    </source>
</evidence>
<gene>
    <name evidence="6" type="primary">nnrD</name>
    <name evidence="8" type="ORF">COX90_01430</name>
</gene>
<comment type="catalytic activity">
    <reaction evidence="6">
        <text>(6S)-NADHX + ADP = AMP + phosphate + NADH + H(+)</text>
        <dbReference type="Rhea" id="RHEA:32223"/>
        <dbReference type="ChEBI" id="CHEBI:15378"/>
        <dbReference type="ChEBI" id="CHEBI:43474"/>
        <dbReference type="ChEBI" id="CHEBI:57945"/>
        <dbReference type="ChEBI" id="CHEBI:64074"/>
        <dbReference type="ChEBI" id="CHEBI:456215"/>
        <dbReference type="ChEBI" id="CHEBI:456216"/>
        <dbReference type="EC" id="4.2.1.136"/>
    </reaction>
</comment>
<dbReference type="GO" id="GO:0110051">
    <property type="term" value="P:metabolite repair"/>
    <property type="evidence" value="ECO:0007669"/>
    <property type="project" value="TreeGrafter"/>
</dbReference>
<dbReference type="Pfam" id="PF01256">
    <property type="entry name" value="Carb_kinase"/>
    <property type="match status" value="1"/>
</dbReference>
<comment type="caution">
    <text evidence="6">Lacks conserved residue(s) required for the propagation of feature annotation.</text>
</comment>
<comment type="function">
    <text evidence="6">Catalyzes the dehydration of the S-form of NAD(P)HX at the expense of ADP, which is converted to AMP. Together with NAD(P)HX epimerase, which catalyzes the epimerization of the S- and R-forms, the enzyme allows the repair of both epimers of NAD(P)HX, a damaged form of NAD(P)H that is a result of enzymatic or heat-dependent hydration.</text>
</comment>
<organism evidence="8 9">
    <name type="scientific">Candidatus Nealsonbacteria bacterium CG_4_10_14_0_2_um_filter_38_17</name>
    <dbReference type="NCBI Taxonomy" id="1974680"/>
    <lineage>
        <taxon>Bacteria</taxon>
        <taxon>Candidatus Nealsoniibacteriota</taxon>
    </lineage>
</organism>
<evidence type="ECO:0000256" key="5">
    <source>
        <dbReference type="ARBA" id="ARBA00023239"/>
    </source>
</evidence>
<feature type="domain" description="YjeF C-terminal" evidence="7">
    <location>
        <begin position="5"/>
        <end position="289"/>
    </location>
</feature>
<protein>
    <recommendedName>
        <fullName evidence="6">ADP-dependent (S)-NAD(P)H-hydrate dehydratase</fullName>
        <ecNumber evidence="6">4.2.1.136</ecNumber>
    </recommendedName>
    <alternativeName>
        <fullName evidence="6">ADP-dependent NAD(P)HX dehydratase</fullName>
    </alternativeName>
</protein>
<dbReference type="Gene3D" id="3.40.1190.20">
    <property type="match status" value="1"/>
</dbReference>
<evidence type="ECO:0000256" key="2">
    <source>
        <dbReference type="ARBA" id="ARBA00022840"/>
    </source>
</evidence>
<comment type="similarity">
    <text evidence="6">Belongs to the NnrD/CARKD family.</text>
</comment>
<dbReference type="GO" id="GO:0046496">
    <property type="term" value="P:nicotinamide nucleotide metabolic process"/>
    <property type="evidence" value="ECO:0007669"/>
    <property type="project" value="UniProtKB-UniRule"/>
</dbReference>
<keyword evidence="4 6" id="KW-0520">NAD</keyword>
<dbReference type="CDD" id="cd01171">
    <property type="entry name" value="YXKO-related"/>
    <property type="match status" value="1"/>
</dbReference>
<feature type="binding site" evidence="6">
    <location>
        <position position="231"/>
    </location>
    <ligand>
        <name>(6S)-NADPHX</name>
        <dbReference type="ChEBI" id="CHEBI:64076"/>
    </ligand>
</feature>
<accession>A0A2M7UYF9</accession>
<dbReference type="HAMAP" id="MF_01965">
    <property type="entry name" value="NADHX_dehydratase"/>
    <property type="match status" value="1"/>
</dbReference>
<evidence type="ECO:0000256" key="4">
    <source>
        <dbReference type="ARBA" id="ARBA00023027"/>
    </source>
</evidence>
<name>A0A2M7UYF9_9BACT</name>
<keyword evidence="5 6" id="KW-0456">Lyase</keyword>
<dbReference type="PANTHER" id="PTHR12592">
    <property type="entry name" value="ATP-DEPENDENT (S)-NAD(P)H-HYDRATE DEHYDRATASE FAMILY MEMBER"/>
    <property type="match status" value="1"/>
</dbReference>
<dbReference type="GO" id="GO:0052855">
    <property type="term" value="F:ADP-dependent NAD(P)H-hydrate dehydratase activity"/>
    <property type="evidence" value="ECO:0007669"/>
    <property type="project" value="UniProtKB-UniRule"/>
</dbReference>
<feature type="binding site" evidence="6">
    <location>
        <position position="115"/>
    </location>
    <ligand>
        <name>(6S)-NADPHX</name>
        <dbReference type="ChEBI" id="CHEBI:64076"/>
    </ligand>
</feature>
<dbReference type="EC" id="4.2.1.136" evidence="6"/>
<dbReference type="PANTHER" id="PTHR12592:SF0">
    <property type="entry name" value="ATP-DEPENDENT (S)-NAD(P)H-HYDRATE DEHYDRATASE"/>
    <property type="match status" value="1"/>
</dbReference>
<dbReference type="InterPro" id="IPR029056">
    <property type="entry name" value="Ribokinase-like"/>
</dbReference>
<dbReference type="Proteomes" id="UP000230760">
    <property type="component" value="Unassembled WGS sequence"/>
</dbReference>
<dbReference type="PROSITE" id="PS51383">
    <property type="entry name" value="YJEF_C_3"/>
    <property type="match status" value="1"/>
</dbReference>
<comment type="cofactor">
    <cofactor evidence="6">
        <name>Mg(2+)</name>
        <dbReference type="ChEBI" id="CHEBI:18420"/>
    </cofactor>
</comment>
<dbReference type="EMBL" id="PFPB01000030">
    <property type="protein sequence ID" value="PIZ89013.1"/>
    <property type="molecule type" value="Genomic_DNA"/>
</dbReference>
<dbReference type="GO" id="GO:0005524">
    <property type="term" value="F:ATP binding"/>
    <property type="evidence" value="ECO:0007669"/>
    <property type="project" value="UniProtKB-KW"/>
</dbReference>
<proteinExistence type="inferred from homology"/>
<reference evidence="9" key="1">
    <citation type="submission" date="2017-09" db="EMBL/GenBank/DDBJ databases">
        <title>Depth-based differentiation of microbial function through sediment-hosted aquifers and enrichment of novel symbionts in the deep terrestrial subsurface.</title>
        <authorList>
            <person name="Probst A.J."/>
            <person name="Ladd B."/>
            <person name="Jarett J.K."/>
            <person name="Geller-Mcgrath D.E."/>
            <person name="Sieber C.M.K."/>
            <person name="Emerson J.B."/>
            <person name="Anantharaman K."/>
            <person name="Thomas B.C."/>
            <person name="Malmstrom R."/>
            <person name="Stieglmeier M."/>
            <person name="Klingl A."/>
            <person name="Woyke T."/>
            <person name="Ryan C.M."/>
            <person name="Banfield J.F."/>
        </authorList>
    </citation>
    <scope>NUCLEOTIDE SEQUENCE [LARGE SCALE GENOMIC DNA]</scope>
</reference>
<evidence type="ECO:0000313" key="9">
    <source>
        <dbReference type="Proteomes" id="UP000230760"/>
    </source>
</evidence>
<keyword evidence="2 6" id="KW-0067">ATP-binding</keyword>
<comment type="caution">
    <text evidence="8">The sequence shown here is derived from an EMBL/GenBank/DDBJ whole genome shotgun (WGS) entry which is preliminary data.</text>
</comment>
<keyword evidence="3 6" id="KW-0521">NADP</keyword>
<sequence>MINITKDILKDIYKARPENVRKYDYGLVLVIGGSEFYSGSPALNAFAAFSAGADMVRVIAPKRPADIIASFSPILAAYPLHGDHLQEEHLACLISMTESAKTVSNGRTAVIIGGGVGRSEETQQVILQYLEQVSVPVVIDADAIHALAEKPEIIAGKKFLITPHTYEFFILTKKEIYKLSDEEKVKFVESEAKRLNTTILLKGKTDIISNGKEVALNTTGSPLMTKGGMGDTLAGIAGALLARGTDIFTAASAAAYINGLAGNLAAKSFGESVTAMDLIDSIAEVLPTNKKIKKLN</sequence>
<evidence type="ECO:0000259" key="7">
    <source>
        <dbReference type="PROSITE" id="PS51383"/>
    </source>
</evidence>
<comment type="subunit">
    <text evidence="6">Homotetramer.</text>
</comment>
<dbReference type="SUPFAM" id="SSF53613">
    <property type="entry name" value="Ribokinase-like"/>
    <property type="match status" value="1"/>
</dbReference>
<feature type="binding site" evidence="6">
    <location>
        <position position="230"/>
    </location>
    <ligand>
        <name>AMP</name>
        <dbReference type="ChEBI" id="CHEBI:456215"/>
    </ligand>
</feature>
<evidence type="ECO:0000313" key="8">
    <source>
        <dbReference type="EMBL" id="PIZ89013.1"/>
    </source>
</evidence>
<evidence type="ECO:0000256" key="1">
    <source>
        <dbReference type="ARBA" id="ARBA00022741"/>
    </source>
</evidence>
<keyword evidence="1 6" id="KW-0547">Nucleotide-binding</keyword>
<dbReference type="NCBIfam" id="TIGR00196">
    <property type="entry name" value="yjeF_cterm"/>
    <property type="match status" value="1"/>
</dbReference>
<comment type="catalytic activity">
    <reaction evidence="6">
        <text>(6S)-NADPHX + ADP = AMP + phosphate + NADPH + H(+)</text>
        <dbReference type="Rhea" id="RHEA:32235"/>
        <dbReference type="ChEBI" id="CHEBI:15378"/>
        <dbReference type="ChEBI" id="CHEBI:43474"/>
        <dbReference type="ChEBI" id="CHEBI:57783"/>
        <dbReference type="ChEBI" id="CHEBI:64076"/>
        <dbReference type="ChEBI" id="CHEBI:456215"/>
        <dbReference type="ChEBI" id="CHEBI:456216"/>
        <dbReference type="EC" id="4.2.1.136"/>
    </reaction>
</comment>
<evidence type="ECO:0000256" key="6">
    <source>
        <dbReference type="HAMAP-Rule" id="MF_01965"/>
    </source>
</evidence>
<feature type="binding site" evidence="6">
    <location>
        <position position="164"/>
    </location>
    <ligand>
        <name>(6S)-NADPHX</name>
        <dbReference type="ChEBI" id="CHEBI:64076"/>
    </ligand>
</feature>
<dbReference type="AlphaFoldDB" id="A0A2M7UYF9"/>